<dbReference type="InterPro" id="IPR033116">
    <property type="entry name" value="TRYPSIN_SER"/>
</dbReference>
<keyword evidence="1" id="KW-1015">Disulfide bond</keyword>
<dbReference type="PROSITE" id="PS00135">
    <property type="entry name" value="TRYPSIN_SER"/>
    <property type="match status" value="1"/>
</dbReference>
<evidence type="ECO:0000256" key="2">
    <source>
        <dbReference type="ARBA" id="ARBA00024195"/>
    </source>
</evidence>
<comment type="similarity">
    <text evidence="2">Belongs to the peptidase S1 family. CLIP subfamily.</text>
</comment>
<dbReference type="PROSITE" id="PS50240">
    <property type="entry name" value="TRYPSIN_DOM"/>
    <property type="match status" value="1"/>
</dbReference>
<organism evidence="5 6">
    <name type="scientific">Steinernema carpocapsae</name>
    <name type="common">Entomopathogenic nematode</name>
    <dbReference type="NCBI Taxonomy" id="34508"/>
    <lineage>
        <taxon>Eukaryota</taxon>
        <taxon>Metazoa</taxon>
        <taxon>Ecdysozoa</taxon>
        <taxon>Nematoda</taxon>
        <taxon>Chromadorea</taxon>
        <taxon>Rhabditida</taxon>
        <taxon>Tylenchina</taxon>
        <taxon>Panagrolaimomorpha</taxon>
        <taxon>Strongyloidoidea</taxon>
        <taxon>Steinernematidae</taxon>
        <taxon>Steinernema</taxon>
    </lineage>
</organism>
<dbReference type="FunFam" id="2.40.10.10:FF:000068">
    <property type="entry name" value="transmembrane protease serine 2"/>
    <property type="match status" value="1"/>
</dbReference>
<name>A0A4U5LPE2_STECR</name>
<dbReference type="InterPro" id="IPR001254">
    <property type="entry name" value="Trypsin_dom"/>
</dbReference>
<dbReference type="CDD" id="cd00190">
    <property type="entry name" value="Tryp_SPc"/>
    <property type="match status" value="1"/>
</dbReference>
<dbReference type="GO" id="GO:0006508">
    <property type="term" value="P:proteolysis"/>
    <property type="evidence" value="ECO:0007669"/>
    <property type="project" value="UniProtKB-KW"/>
</dbReference>
<evidence type="ECO:0000313" key="6">
    <source>
        <dbReference type="Proteomes" id="UP000298663"/>
    </source>
</evidence>
<dbReference type="SUPFAM" id="SSF50494">
    <property type="entry name" value="Trypsin-like serine proteases"/>
    <property type="match status" value="1"/>
</dbReference>
<feature type="domain" description="Peptidase S1" evidence="4">
    <location>
        <begin position="74"/>
        <end position="321"/>
    </location>
</feature>
<evidence type="ECO:0000313" key="5">
    <source>
        <dbReference type="EMBL" id="TKR57787.1"/>
    </source>
</evidence>
<dbReference type="SMART" id="SM00020">
    <property type="entry name" value="Tryp_SPc"/>
    <property type="match status" value="1"/>
</dbReference>
<keyword evidence="3" id="KW-0720">Serine protease</keyword>
<keyword evidence="3" id="KW-0378">Hydrolase</keyword>
<evidence type="ECO:0000259" key="4">
    <source>
        <dbReference type="PROSITE" id="PS50240"/>
    </source>
</evidence>
<dbReference type="PRINTS" id="PR00722">
    <property type="entry name" value="CHYMOTRYPSIN"/>
</dbReference>
<dbReference type="PROSITE" id="PS00134">
    <property type="entry name" value="TRYPSIN_HIS"/>
    <property type="match status" value="1"/>
</dbReference>
<gene>
    <name evidence="5" type="ORF">L596_030440</name>
</gene>
<keyword evidence="3" id="KW-0645">Protease</keyword>
<keyword evidence="6" id="KW-1185">Reference proteome</keyword>
<dbReference type="Gene3D" id="2.40.10.10">
    <property type="entry name" value="Trypsin-like serine proteases"/>
    <property type="match status" value="1"/>
</dbReference>
<dbReference type="OrthoDB" id="7754674at2759"/>
<reference evidence="5 6" key="2">
    <citation type="journal article" date="2019" name="G3 (Bethesda)">
        <title>Hybrid Assembly of the Genome of the Entomopathogenic Nematode Steinernema carpocapsae Identifies the X-Chromosome.</title>
        <authorList>
            <person name="Serra L."/>
            <person name="Macchietto M."/>
            <person name="Macias-Munoz A."/>
            <person name="McGill C.J."/>
            <person name="Rodriguez I.M."/>
            <person name="Rodriguez B."/>
            <person name="Murad R."/>
            <person name="Mortazavi A."/>
        </authorList>
    </citation>
    <scope>NUCLEOTIDE SEQUENCE [LARGE SCALE GENOMIC DNA]</scope>
    <source>
        <strain evidence="5 6">ALL</strain>
    </source>
</reference>
<dbReference type="AlphaFoldDB" id="A0A4U5LPE2"/>
<sequence length="327" mass="36093">MSDKLLYSNISVTNVEACNNLNHLVGSKALSNRHSCSGSQGHGFKPIIKMWLLCFVPLFVATSLGSPLDTAELIFGGRRATQSQWPWQVYLDMFPDDGGYSYCGGTLITRRHVLTAAHCLSELGKKSNAMLGIVDKNAPYTTEGAQVIGIKSSQAHPNYKGGGSYHNDIGIITLDENANLTHVVELIKIKADDQELLKASGAYVTGYGTMEFDDGYPEDSRYLLYARIPFIDHTWCKNRWDQMSRSKVNLWDTQICAGAEGKGVGNGDSGGPIQVFQDDWYQVGISSFNANKVHMMINQAEYPAVYTRLAKYCHFMATATNGEFKCV</sequence>
<reference evidence="5 6" key="1">
    <citation type="journal article" date="2015" name="Genome Biol.">
        <title>Comparative genomics of Steinernema reveals deeply conserved gene regulatory networks.</title>
        <authorList>
            <person name="Dillman A.R."/>
            <person name="Macchietto M."/>
            <person name="Porter C.F."/>
            <person name="Rogers A."/>
            <person name="Williams B."/>
            <person name="Antoshechkin I."/>
            <person name="Lee M.M."/>
            <person name="Goodwin Z."/>
            <person name="Lu X."/>
            <person name="Lewis E.E."/>
            <person name="Goodrich-Blair H."/>
            <person name="Stock S.P."/>
            <person name="Adams B.J."/>
            <person name="Sternberg P.W."/>
            <person name="Mortazavi A."/>
        </authorList>
    </citation>
    <scope>NUCLEOTIDE SEQUENCE [LARGE SCALE GENOMIC DNA]</scope>
    <source>
        <strain evidence="5 6">ALL</strain>
    </source>
</reference>
<evidence type="ECO:0000256" key="1">
    <source>
        <dbReference type="ARBA" id="ARBA00023157"/>
    </source>
</evidence>
<dbReference type="InterPro" id="IPR043504">
    <property type="entry name" value="Peptidase_S1_PA_chymotrypsin"/>
</dbReference>
<proteinExistence type="inferred from homology"/>
<dbReference type="InterPro" id="IPR001314">
    <property type="entry name" value="Peptidase_S1A"/>
</dbReference>
<dbReference type="PANTHER" id="PTHR24256">
    <property type="entry name" value="TRYPTASE-RELATED"/>
    <property type="match status" value="1"/>
</dbReference>
<dbReference type="InterPro" id="IPR018114">
    <property type="entry name" value="TRYPSIN_HIS"/>
</dbReference>
<dbReference type="InterPro" id="IPR051487">
    <property type="entry name" value="Ser/Thr_Proteases_Immune/Dev"/>
</dbReference>
<dbReference type="STRING" id="34508.A0A4U5LPE2"/>
<protein>
    <recommendedName>
        <fullName evidence="4">Peptidase S1 domain-containing protein</fullName>
    </recommendedName>
</protein>
<evidence type="ECO:0000256" key="3">
    <source>
        <dbReference type="RuleBase" id="RU363034"/>
    </source>
</evidence>
<comment type="caution">
    <text evidence="5">The sequence shown here is derived from an EMBL/GenBank/DDBJ whole genome shotgun (WGS) entry which is preliminary data.</text>
</comment>
<dbReference type="GO" id="GO:0004252">
    <property type="term" value="F:serine-type endopeptidase activity"/>
    <property type="evidence" value="ECO:0007669"/>
    <property type="project" value="InterPro"/>
</dbReference>
<dbReference type="Proteomes" id="UP000298663">
    <property type="component" value="Unassembled WGS sequence"/>
</dbReference>
<dbReference type="Pfam" id="PF00089">
    <property type="entry name" value="Trypsin"/>
    <property type="match status" value="1"/>
</dbReference>
<dbReference type="EMBL" id="AZBU02000014">
    <property type="protein sequence ID" value="TKR57787.1"/>
    <property type="molecule type" value="Genomic_DNA"/>
</dbReference>
<accession>A0A4U5LPE2</accession>
<dbReference type="InterPro" id="IPR009003">
    <property type="entry name" value="Peptidase_S1_PA"/>
</dbReference>